<feature type="compositionally biased region" description="Acidic residues" evidence="1">
    <location>
        <begin position="17"/>
        <end position="39"/>
    </location>
</feature>
<organism evidence="2 3">
    <name type="scientific">Mus spicilegus</name>
    <name type="common">Mound-building mouse</name>
    <dbReference type="NCBI Taxonomy" id="10103"/>
    <lineage>
        <taxon>Eukaryota</taxon>
        <taxon>Metazoa</taxon>
        <taxon>Chordata</taxon>
        <taxon>Craniata</taxon>
        <taxon>Vertebrata</taxon>
        <taxon>Euteleostomi</taxon>
        <taxon>Mammalia</taxon>
        <taxon>Eutheria</taxon>
        <taxon>Euarchontoglires</taxon>
        <taxon>Glires</taxon>
        <taxon>Rodentia</taxon>
        <taxon>Myomorpha</taxon>
        <taxon>Muroidea</taxon>
        <taxon>Muridae</taxon>
        <taxon>Murinae</taxon>
        <taxon>Mus</taxon>
        <taxon>Mus</taxon>
    </lineage>
</organism>
<dbReference type="AlphaFoldDB" id="A0A8C6GG86"/>
<reference evidence="2" key="1">
    <citation type="submission" date="2025-08" db="UniProtKB">
        <authorList>
            <consortium name="Ensembl"/>
        </authorList>
    </citation>
    <scope>IDENTIFICATION</scope>
</reference>
<evidence type="ECO:0000313" key="3">
    <source>
        <dbReference type="Proteomes" id="UP000694415"/>
    </source>
</evidence>
<sequence>MPIAQLLELWKKIEVEPMETETAEEELALDVEPTPEDTTEEGKGDTTSSAETQPASSSSAEPCSSTCSQPDQESLLSWTPLPRSSLVCSCAPPWGNMDCGPHLEPPCPVLPEPLYLHN</sequence>
<keyword evidence="3" id="KW-1185">Reference proteome</keyword>
<evidence type="ECO:0000256" key="1">
    <source>
        <dbReference type="SAM" id="MobiDB-lite"/>
    </source>
</evidence>
<dbReference type="GeneTree" id="ENSGT00400000024673"/>
<evidence type="ECO:0000313" key="2">
    <source>
        <dbReference type="Ensembl" id="ENSMSIP00000005456.1"/>
    </source>
</evidence>
<name>A0A8C6GG86_MUSSI</name>
<dbReference type="Proteomes" id="UP000694415">
    <property type="component" value="Unplaced"/>
</dbReference>
<reference evidence="2" key="2">
    <citation type="submission" date="2025-09" db="UniProtKB">
        <authorList>
            <consortium name="Ensembl"/>
        </authorList>
    </citation>
    <scope>IDENTIFICATION</scope>
</reference>
<feature type="compositionally biased region" description="Low complexity" evidence="1">
    <location>
        <begin position="45"/>
        <end position="68"/>
    </location>
</feature>
<protein>
    <submittedName>
        <fullName evidence="2">Predicted gene 1604b</fullName>
    </submittedName>
</protein>
<feature type="region of interest" description="Disordered" evidence="1">
    <location>
        <begin position="17"/>
        <end position="78"/>
    </location>
</feature>
<proteinExistence type="predicted"/>
<accession>A0A8C6GG86</accession>
<dbReference type="Ensembl" id="ENSMSIT00000006897.1">
    <property type="protein sequence ID" value="ENSMSIP00000005456.1"/>
    <property type="gene ID" value="ENSMSIG00000004930.1"/>
</dbReference>